<accession>A0A242MV77</accession>
<reference evidence="1 2" key="1">
    <citation type="submission" date="2017-03" db="EMBL/GenBank/DDBJ databases">
        <title>Genome analysis of strain PAMC 26577.</title>
        <authorList>
            <person name="Oh H.-M."/>
            <person name="Yang J.-A."/>
        </authorList>
    </citation>
    <scope>NUCLEOTIDE SEQUENCE [LARGE SCALE GENOMIC DNA]</scope>
    <source>
        <strain evidence="1 2">PAMC 26577</strain>
    </source>
</reference>
<dbReference type="EMBL" id="NBTZ01000052">
    <property type="protein sequence ID" value="OTP75349.1"/>
    <property type="molecule type" value="Genomic_DNA"/>
</dbReference>
<evidence type="ECO:0000313" key="2">
    <source>
        <dbReference type="Proteomes" id="UP000195221"/>
    </source>
</evidence>
<gene>
    <name evidence="1" type="ORF">PAMC26577_13825</name>
</gene>
<dbReference type="Proteomes" id="UP000195221">
    <property type="component" value="Unassembled WGS sequence"/>
</dbReference>
<sequence length="67" mass="7356">MPPFGAMSGGAFIAADVGIVLQLRVGRVHGSRGLVAVDCGRLYVRSFAAFRLRRQRQNSIICIRYTC</sequence>
<name>A0A242MV77_CABSO</name>
<dbReference type="AlphaFoldDB" id="A0A242MV77"/>
<organism evidence="1 2">
    <name type="scientific">Caballeronia sordidicola</name>
    <name type="common">Burkholderia sordidicola</name>
    <dbReference type="NCBI Taxonomy" id="196367"/>
    <lineage>
        <taxon>Bacteria</taxon>
        <taxon>Pseudomonadati</taxon>
        <taxon>Pseudomonadota</taxon>
        <taxon>Betaproteobacteria</taxon>
        <taxon>Burkholderiales</taxon>
        <taxon>Burkholderiaceae</taxon>
        <taxon>Caballeronia</taxon>
    </lineage>
</organism>
<protein>
    <submittedName>
        <fullName evidence="1">Uncharacterized protein</fullName>
    </submittedName>
</protein>
<evidence type="ECO:0000313" key="1">
    <source>
        <dbReference type="EMBL" id="OTP75349.1"/>
    </source>
</evidence>
<proteinExistence type="predicted"/>
<comment type="caution">
    <text evidence="1">The sequence shown here is derived from an EMBL/GenBank/DDBJ whole genome shotgun (WGS) entry which is preliminary data.</text>
</comment>